<evidence type="ECO:0000256" key="1">
    <source>
        <dbReference type="SAM" id="MobiDB-lite"/>
    </source>
</evidence>
<dbReference type="PhylomeDB" id="S8B5P1"/>
<feature type="compositionally biased region" description="Polar residues" evidence="1">
    <location>
        <begin position="367"/>
        <end position="377"/>
    </location>
</feature>
<protein>
    <submittedName>
        <fullName evidence="2">Uncharacterized protein</fullName>
    </submittedName>
</protein>
<feature type="compositionally biased region" description="Polar residues" evidence="1">
    <location>
        <begin position="187"/>
        <end position="208"/>
    </location>
</feature>
<feature type="region of interest" description="Disordered" evidence="1">
    <location>
        <begin position="187"/>
        <end position="244"/>
    </location>
</feature>
<feature type="compositionally biased region" description="Acidic residues" evidence="1">
    <location>
        <begin position="287"/>
        <end position="317"/>
    </location>
</feature>
<accession>S8B5P1</accession>
<sequence>MTPPRSPPAGIPVQHWFWFEARREEERRNQEAEKSRQEAMKLERRKVEHSILGDALCAGMSPNLAPMLMGCLNGLVTGRLSPESAPKELPITVQRMLQAKVPVDFQQSHVQVPASPHQLVQAASPMNAQGLNTRHLSSEHQQAQELACQPQKGLEASKSARSPSPTAFFGPRANDFIRSFEADITNQAESSRQTQCSPTSHHSQQSPFNRRDKNRGRKCDRAAPRGPSHRPPTSAANEPLLFQPTTPYYPTRPFVIWTLDGERVQPPFQGIQSSQCSHESESGKSDNEDDRYDSQGEDYDSHDEGYESPDEESDSQDDEKCSHEGTDYEDEEYDSEEEYDDSEEDDDTSEGFDSDADDWLPSLKLTGHQNMQQGRSG</sequence>
<dbReference type="OrthoDB" id="20105at2759"/>
<proteinExistence type="predicted"/>
<reference evidence="2 3" key="1">
    <citation type="journal article" date="2013" name="PLoS ONE">
        <title>Genomic and secretomic analyses reveal unique features of the lignocellulolytic enzyme system of Penicillium decumbens.</title>
        <authorList>
            <person name="Liu G."/>
            <person name="Zhang L."/>
            <person name="Wei X."/>
            <person name="Zou G."/>
            <person name="Qin Y."/>
            <person name="Ma L."/>
            <person name="Li J."/>
            <person name="Zheng H."/>
            <person name="Wang S."/>
            <person name="Wang C."/>
            <person name="Xun L."/>
            <person name="Zhao G.-P."/>
            <person name="Zhou Z."/>
            <person name="Qu Y."/>
        </authorList>
    </citation>
    <scope>NUCLEOTIDE SEQUENCE [LARGE SCALE GENOMIC DNA]</scope>
    <source>
        <strain evidence="3">114-2 / CGMCC 5302</strain>
    </source>
</reference>
<organism evidence="2 3">
    <name type="scientific">Penicillium oxalicum (strain 114-2 / CGMCC 5302)</name>
    <name type="common">Penicillium decumbens</name>
    <dbReference type="NCBI Taxonomy" id="933388"/>
    <lineage>
        <taxon>Eukaryota</taxon>
        <taxon>Fungi</taxon>
        <taxon>Dikarya</taxon>
        <taxon>Ascomycota</taxon>
        <taxon>Pezizomycotina</taxon>
        <taxon>Eurotiomycetes</taxon>
        <taxon>Eurotiomycetidae</taxon>
        <taxon>Eurotiales</taxon>
        <taxon>Aspergillaceae</taxon>
        <taxon>Penicillium</taxon>
    </lineage>
</organism>
<feature type="compositionally biased region" description="Acidic residues" evidence="1">
    <location>
        <begin position="327"/>
        <end position="358"/>
    </location>
</feature>
<name>S8B5P1_PENO1</name>
<dbReference type="STRING" id="933388.S8B5P1"/>
<keyword evidence="3" id="KW-1185">Reference proteome</keyword>
<dbReference type="HOGENOM" id="CLU_733854_0_0_1"/>
<evidence type="ECO:0000313" key="3">
    <source>
        <dbReference type="Proteomes" id="UP000019376"/>
    </source>
</evidence>
<feature type="region of interest" description="Disordered" evidence="1">
    <location>
        <begin position="133"/>
        <end position="171"/>
    </location>
</feature>
<feature type="compositionally biased region" description="Polar residues" evidence="1">
    <location>
        <begin position="133"/>
        <end position="144"/>
    </location>
</feature>
<gene>
    <name evidence="2" type="ORF">PDE_04842</name>
</gene>
<feature type="region of interest" description="Disordered" evidence="1">
    <location>
        <begin position="266"/>
        <end position="377"/>
    </location>
</feature>
<dbReference type="Proteomes" id="UP000019376">
    <property type="component" value="Unassembled WGS sequence"/>
</dbReference>
<dbReference type="AlphaFoldDB" id="S8B5P1"/>
<evidence type="ECO:0000313" key="2">
    <source>
        <dbReference type="EMBL" id="EPS29892.1"/>
    </source>
</evidence>
<dbReference type="EMBL" id="KB644412">
    <property type="protein sequence ID" value="EPS29892.1"/>
    <property type="molecule type" value="Genomic_DNA"/>
</dbReference>